<evidence type="ECO:0000313" key="1">
    <source>
        <dbReference type="EMBL" id="SFD04748.1"/>
    </source>
</evidence>
<name>A0A1I1PAS0_RUMAL</name>
<gene>
    <name evidence="1" type="ORF">SAMN02910406_02957</name>
</gene>
<dbReference type="GO" id="GO:0000150">
    <property type="term" value="F:DNA strand exchange activity"/>
    <property type="evidence" value="ECO:0007669"/>
    <property type="project" value="InterPro"/>
</dbReference>
<proteinExistence type="predicted"/>
<dbReference type="InterPro" id="IPR036162">
    <property type="entry name" value="Resolvase-like_N_sf"/>
</dbReference>
<protein>
    <recommendedName>
        <fullName evidence="3">Resolvase/invertase-type recombinase catalytic domain-containing protein</fullName>
    </recommendedName>
</protein>
<dbReference type="Gene3D" id="3.40.50.1390">
    <property type="entry name" value="Resolvase, N-terminal catalytic domain"/>
    <property type="match status" value="1"/>
</dbReference>
<dbReference type="RefSeq" id="WP_242940864.1">
    <property type="nucleotide sequence ID" value="NZ_FOKQ01000031.1"/>
</dbReference>
<accession>A0A1I1PAS0</accession>
<dbReference type="Proteomes" id="UP000182192">
    <property type="component" value="Unassembled WGS sequence"/>
</dbReference>
<reference evidence="1 2" key="1">
    <citation type="submission" date="2016-10" db="EMBL/GenBank/DDBJ databases">
        <authorList>
            <person name="de Groot N.N."/>
        </authorList>
    </citation>
    <scope>NUCLEOTIDE SEQUENCE [LARGE SCALE GENOMIC DNA]</scope>
    <source>
        <strain evidence="1 2">AR67</strain>
    </source>
</reference>
<sequence length="61" mass="6955">MFDSVSRMNRNAAEGIELYMTLYDKGTELVFLKEPHINTANYKQALSKSVELVVMRSLTSI</sequence>
<dbReference type="GO" id="GO:0003677">
    <property type="term" value="F:DNA binding"/>
    <property type="evidence" value="ECO:0007669"/>
    <property type="project" value="InterPro"/>
</dbReference>
<organism evidence="1 2">
    <name type="scientific">Ruminococcus albus</name>
    <dbReference type="NCBI Taxonomy" id="1264"/>
    <lineage>
        <taxon>Bacteria</taxon>
        <taxon>Bacillati</taxon>
        <taxon>Bacillota</taxon>
        <taxon>Clostridia</taxon>
        <taxon>Eubacteriales</taxon>
        <taxon>Oscillospiraceae</taxon>
        <taxon>Ruminococcus</taxon>
    </lineage>
</organism>
<evidence type="ECO:0008006" key="3">
    <source>
        <dbReference type="Google" id="ProtNLM"/>
    </source>
</evidence>
<evidence type="ECO:0000313" key="2">
    <source>
        <dbReference type="Proteomes" id="UP000182192"/>
    </source>
</evidence>
<dbReference type="AlphaFoldDB" id="A0A1I1PAS0"/>
<dbReference type="EMBL" id="FOKQ01000031">
    <property type="protein sequence ID" value="SFD04748.1"/>
    <property type="molecule type" value="Genomic_DNA"/>
</dbReference>